<dbReference type="Proteomes" id="UP000270487">
    <property type="component" value="Chromosome"/>
</dbReference>
<sequence>MLPAALDFKVTYGLCLLDEGCTVAEELVAFILGVRGQRILQRMGMLALD</sequence>
<name>A0A448SGM9_SERFO</name>
<reference evidence="1 2" key="1">
    <citation type="submission" date="2018-12" db="EMBL/GenBank/DDBJ databases">
        <authorList>
            <consortium name="Pathogen Informatics"/>
        </authorList>
    </citation>
    <scope>NUCLEOTIDE SEQUENCE [LARGE SCALE GENOMIC DNA]</scope>
    <source>
        <strain evidence="1 2">NCTC13193</strain>
    </source>
</reference>
<organism evidence="1 2">
    <name type="scientific">Serratia fonticola</name>
    <dbReference type="NCBI Taxonomy" id="47917"/>
    <lineage>
        <taxon>Bacteria</taxon>
        <taxon>Pseudomonadati</taxon>
        <taxon>Pseudomonadota</taxon>
        <taxon>Gammaproteobacteria</taxon>
        <taxon>Enterobacterales</taxon>
        <taxon>Yersiniaceae</taxon>
        <taxon>Serratia</taxon>
    </lineage>
</organism>
<evidence type="ECO:0000313" key="1">
    <source>
        <dbReference type="EMBL" id="VEI66884.1"/>
    </source>
</evidence>
<evidence type="ECO:0000313" key="2">
    <source>
        <dbReference type="Proteomes" id="UP000270487"/>
    </source>
</evidence>
<accession>A0A448SGM9</accession>
<gene>
    <name evidence="1" type="ORF">NCTC13193_01787</name>
</gene>
<dbReference type="EMBL" id="LR134492">
    <property type="protein sequence ID" value="VEI66884.1"/>
    <property type="molecule type" value="Genomic_DNA"/>
</dbReference>
<dbReference type="AlphaFoldDB" id="A0A448SGM9"/>
<protein>
    <submittedName>
        <fullName evidence="1">Molybdate ABC transporter periplasmic molybdate-binding protein</fullName>
    </submittedName>
</protein>
<proteinExistence type="predicted"/>